<dbReference type="SMART" id="SM00283">
    <property type="entry name" value="MA"/>
    <property type="match status" value="1"/>
</dbReference>
<dbReference type="PANTHER" id="PTHR32089">
    <property type="entry name" value="METHYL-ACCEPTING CHEMOTAXIS PROTEIN MCPB"/>
    <property type="match status" value="1"/>
</dbReference>
<dbReference type="PANTHER" id="PTHR32089:SF112">
    <property type="entry name" value="LYSOZYME-LIKE PROTEIN-RELATED"/>
    <property type="match status" value="1"/>
</dbReference>
<dbReference type="Gene3D" id="1.10.287.950">
    <property type="entry name" value="Methyl-accepting chemotaxis protein"/>
    <property type="match status" value="1"/>
</dbReference>
<keyword evidence="1 2" id="KW-0807">Transducer</keyword>
<evidence type="ECO:0000256" key="2">
    <source>
        <dbReference type="PROSITE-ProRule" id="PRU00284"/>
    </source>
</evidence>
<sequence>MAFFKKTKENVDQNAVQGVQARSIAEQLAPLAEAGKFAIEQKEKLQNEEAVTIEGIEEIGNHFEQVKDKYDNIINAVDAFKDQFENVRSISDTFENIVEKMVKTADDSHEGMNRVDDSSNSVSATIDAMQEVFDKFQESFDEIQDQVNQINAFANQTNLLALNASIEAARAGEAGKGFAVVATQVNKLSIEIKNLVASIDTGMANLNANNQSLKDSLGKTKEAIEQSHTEIVATQEIIGNIKTVADEVGDQSQEMTGVFAKCDESIEAISGSIEESNRYFGNVTDSIVELKNKITKKGLMFEDMNNVLSQFAPYIDKIVKDNQ</sequence>
<dbReference type="Proteomes" id="UP000182584">
    <property type="component" value="Unassembled WGS sequence"/>
</dbReference>
<evidence type="ECO:0000259" key="3">
    <source>
        <dbReference type="PROSITE" id="PS50111"/>
    </source>
</evidence>
<name>A0A1H9U5N4_BUTFI</name>
<dbReference type="InterPro" id="IPR004089">
    <property type="entry name" value="MCPsignal_dom"/>
</dbReference>
<dbReference type="PROSITE" id="PS50111">
    <property type="entry name" value="CHEMOTAXIS_TRANSDUC_2"/>
    <property type="match status" value="1"/>
</dbReference>
<dbReference type="GO" id="GO:0007165">
    <property type="term" value="P:signal transduction"/>
    <property type="evidence" value="ECO:0007669"/>
    <property type="project" value="UniProtKB-KW"/>
</dbReference>
<dbReference type="OrthoDB" id="9816519at2"/>
<dbReference type="EMBL" id="FOGJ01000017">
    <property type="protein sequence ID" value="SES04746.1"/>
    <property type="molecule type" value="Genomic_DNA"/>
</dbReference>
<dbReference type="eggNOG" id="COG0840">
    <property type="taxonomic scope" value="Bacteria"/>
</dbReference>
<dbReference type="RefSeq" id="WP_074756909.1">
    <property type="nucleotide sequence ID" value="NZ_FOGJ01000017.1"/>
</dbReference>
<dbReference type="Pfam" id="PF00015">
    <property type="entry name" value="MCPsignal"/>
    <property type="match status" value="1"/>
</dbReference>
<organism evidence="4 5">
    <name type="scientific">Butyrivibrio fibrisolvens</name>
    <dbReference type="NCBI Taxonomy" id="831"/>
    <lineage>
        <taxon>Bacteria</taxon>
        <taxon>Bacillati</taxon>
        <taxon>Bacillota</taxon>
        <taxon>Clostridia</taxon>
        <taxon>Lachnospirales</taxon>
        <taxon>Lachnospiraceae</taxon>
        <taxon>Butyrivibrio</taxon>
    </lineage>
</organism>
<dbReference type="SUPFAM" id="SSF58104">
    <property type="entry name" value="Methyl-accepting chemotaxis protein (MCP) signaling domain"/>
    <property type="match status" value="1"/>
</dbReference>
<evidence type="ECO:0000313" key="4">
    <source>
        <dbReference type="EMBL" id="SES04746.1"/>
    </source>
</evidence>
<evidence type="ECO:0000256" key="1">
    <source>
        <dbReference type="ARBA" id="ARBA00023224"/>
    </source>
</evidence>
<dbReference type="GO" id="GO:0016020">
    <property type="term" value="C:membrane"/>
    <property type="evidence" value="ECO:0007669"/>
    <property type="project" value="InterPro"/>
</dbReference>
<dbReference type="AlphaFoldDB" id="A0A1H9U5N4"/>
<accession>A0A1H9U5N4</accession>
<proteinExistence type="predicted"/>
<evidence type="ECO:0000313" key="5">
    <source>
        <dbReference type="Proteomes" id="UP000182584"/>
    </source>
</evidence>
<gene>
    <name evidence="4" type="ORF">SAMN04487884_11761</name>
</gene>
<feature type="domain" description="Methyl-accepting transducer" evidence="3">
    <location>
        <begin position="41"/>
        <end position="277"/>
    </location>
</feature>
<protein>
    <submittedName>
        <fullName evidence="4">Methyl-accepting chemotaxis protein</fullName>
    </submittedName>
</protein>
<reference evidence="4 5" key="1">
    <citation type="submission" date="2016-10" db="EMBL/GenBank/DDBJ databases">
        <authorList>
            <person name="de Groot N.N."/>
        </authorList>
    </citation>
    <scope>NUCLEOTIDE SEQUENCE [LARGE SCALE GENOMIC DNA]</scope>
    <source>
        <strain evidence="4 5">AR40</strain>
    </source>
</reference>